<dbReference type="SUPFAM" id="SSF55550">
    <property type="entry name" value="SH2 domain"/>
    <property type="match status" value="1"/>
</dbReference>
<dbReference type="OrthoDB" id="5868731at2759"/>
<dbReference type="AlphaFoldDB" id="A0A0C2DC55"/>
<gene>
    <name evidence="1" type="ORF">ANCDUO_09735</name>
</gene>
<dbReference type="EMBL" id="KN731367">
    <property type="protein sequence ID" value="KIH60022.1"/>
    <property type="molecule type" value="Genomic_DNA"/>
</dbReference>
<organism evidence="1 2">
    <name type="scientific">Ancylostoma duodenale</name>
    <dbReference type="NCBI Taxonomy" id="51022"/>
    <lineage>
        <taxon>Eukaryota</taxon>
        <taxon>Metazoa</taxon>
        <taxon>Ecdysozoa</taxon>
        <taxon>Nematoda</taxon>
        <taxon>Chromadorea</taxon>
        <taxon>Rhabditida</taxon>
        <taxon>Rhabditina</taxon>
        <taxon>Rhabditomorpha</taxon>
        <taxon>Strongyloidea</taxon>
        <taxon>Ancylostomatidae</taxon>
        <taxon>Ancylostomatinae</taxon>
        <taxon>Ancylostoma</taxon>
    </lineage>
</organism>
<evidence type="ECO:0008006" key="3">
    <source>
        <dbReference type="Google" id="ProtNLM"/>
    </source>
</evidence>
<dbReference type="Proteomes" id="UP000054047">
    <property type="component" value="Unassembled WGS sequence"/>
</dbReference>
<dbReference type="Gene3D" id="3.30.505.10">
    <property type="entry name" value="SH2 domain"/>
    <property type="match status" value="1"/>
</dbReference>
<dbReference type="InterPro" id="IPR036860">
    <property type="entry name" value="SH2_dom_sf"/>
</dbReference>
<keyword evidence="2" id="KW-1185">Reference proteome</keyword>
<name>A0A0C2DC55_9BILA</name>
<accession>A0A0C2DC55</accession>
<sequence length="106" mass="11987">MNSTRAPSPATDAETARELRADYVKKLGKGLMDLEKHEWYHGFLPLEDIAGLLKQKGDFLIRALDPEDDKPPMKEEMAKILARISTELDLKRCARTSVICDDLTTK</sequence>
<reference evidence="1 2" key="1">
    <citation type="submission" date="2013-12" db="EMBL/GenBank/DDBJ databases">
        <title>Draft genome of the parsitic nematode Ancylostoma duodenale.</title>
        <authorList>
            <person name="Mitreva M."/>
        </authorList>
    </citation>
    <scope>NUCLEOTIDE SEQUENCE [LARGE SCALE GENOMIC DNA]</scope>
    <source>
        <strain evidence="1 2">Zhejiang</strain>
    </source>
</reference>
<protein>
    <recommendedName>
        <fullName evidence="3">SH2 domain-containing protein</fullName>
    </recommendedName>
</protein>
<proteinExistence type="predicted"/>
<evidence type="ECO:0000313" key="2">
    <source>
        <dbReference type="Proteomes" id="UP000054047"/>
    </source>
</evidence>
<evidence type="ECO:0000313" key="1">
    <source>
        <dbReference type="EMBL" id="KIH60022.1"/>
    </source>
</evidence>